<evidence type="ECO:0000256" key="4">
    <source>
        <dbReference type="ARBA" id="ARBA00022832"/>
    </source>
</evidence>
<dbReference type="GO" id="GO:0009317">
    <property type="term" value="C:acetyl-CoA carboxylase complex"/>
    <property type="evidence" value="ECO:0007669"/>
    <property type="project" value="InterPro"/>
</dbReference>
<evidence type="ECO:0000256" key="2">
    <source>
        <dbReference type="ARBA" id="ARBA00017562"/>
    </source>
</evidence>
<evidence type="ECO:0000259" key="9">
    <source>
        <dbReference type="PROSITE" id="PS50968"/>
    </source>
</evidence>
<feature type="domain" description="Lipoyl-binding" evidence="9">
    <location>
        <begin position="95"/>
        <end position="171"/>
    </location>
</feature>
<reference evidence="10" key="1">
    <citation type="submission" date="2020-10" db="EMBL/GenBank/DDBJ databases">
        <authorList>
            <person name="Gilroy R."/>
        </authorList>
    </citation>
    <scope>NUCLEOTIDE SEQUENCE</scope>
    <source>
        <strain evidence="10">ChiHjej12B11-29160</strain>
    </source>
</reference>
<proteinExistence type="predicted"/>
<dbReference type="Proteomes" id="UP000824078">
    <property type="component" value="Unassembled WGS sequence"/>
</dbReference>
<dbReference type="InterPro" id="IPR001249">
    <property type="entry name" value="AcCoA_biotinCC"/>
</dbReference>
<evidence type="ECO:0000256" key="1">
    <source>
        <dbReference type="ARBA" id="ARBA00005194"/>
    </source>
</evidence>
<accession>A0A9D1HW90</accession>
<evidence type="ECO:0000256" key="3">
    <source>
        <dbReference type="ARBA" id="ARBA00022516"/>
    </source>
</evidence>
<evidence type="ECO:0000256" key="5">
    <source>
        <dbReference type="ARBA" id="ARBA00023098"/>
    </source>
</evidence>
<protein>
    <recommendedName>
        <fullName evidence="2 8">Biotin carboxyl carrier protein of acetyl-CoA carboxylase</fullName>
    </recommendedName>
</protein>
<evidence type="ECO:0000313" key="10">
    <source>
        <dbReference type="EMBL" id="HIU23447.1"/>
    </source>
</evidence>
<dbReference type="InterPro" id="IPR050709">
    <property type="entry name" value="Biotin_Carboxyl_Carrier/Decarb"/>
</dbReference>
<evidence type="ECO:0000256" key="7">
    <source>
        <dbReference type="ARBA" id="ARBA00023267"/>
    </source>
</evidence>
<evidence type="ECO:0000313" key="11">
    <source>
        <dbReference type="Proteomes" id="UP000824078"/>
    </source>
</evidence>
<evidence type="ECO:0000256" key="8">
    <source>
        <dbReference type="RuleBase" id="RU364072"/>
    </source>
</evidence>
<dbReference type="FunFam" id="2.40.50.100:FF:000003">
    <property type="entry name" value="Acetyl-CoA carboxylase biotin carboxyl carrier protein"/>
    <property type="match status" value="1"/>
</dbReference>
<dbReference type="GO" id="GO:0006633">
    <property type="term" value="P:fatty acid biosynthetic process"/>
    <property type="evidence" value="ECO:0007669"/>
    <property type="project" value="UniProtKB-KW"/>
</dbReference>
<dbReference type="PROSITE" id="PS00188">
    <property type="entry name" value="BIOTIN"/>
    <property type="match status" value="1"/>
</dbReference>
<dbReference type="InterPro" id="IPR000089">
    <property type="entry name" value="Biotin_lipoyl"/>
</dbReference>
<sequence length="171" mass="17675">MIDSSILADYARVLRENGLTRLRVEEGAQVVELECAPTAPLAAPSLPVAPVAPAAPAVVPAAPAPAPAAPVVQEELVAPEAPLDPDDKPLDMSKTVDVTAPMVGVFYAAPSPGAEPFVHVGSKVKKGDTLCVIEAMKLMNEVVAEQDGEVVDICVSDGELVEFGGTLMKLI</sequence>
<keyword evidence="6 8" id="KW-0275">Fatty acid biosynthesis</keyword>
<organism evidence="10 11">
    <name type="scientific">Candidatus Coprovicinus avistercoris</name>
    <dbReference type="NCBI Taxonomy" id="2840754"/>
    <lineage>
        <taxon>Bacteria</taxon>
        <taxon>Bacillati</taxon>
        <taxon>Actinomycetota</taxon>
        <taxon>Coriobacteriia</taxon>
        <taxon>Coriobacteriales</taxon>
        <taxon>Coriobacteriaceae</taxon>
        <taxon>Coriobacteriaceae incertae sedis</taxon>
        <taxon>Candidatus Coprovicinus</taxon>
    </lineage>
</organism>
<dbReference type="Gene3D" id="2.40.50.100">
    <property type="match status" value="1"/>
</dbReference>
<keyword evidence="3 8" id="KW-0444">Lipid biosynthesis</keyword>
<dbReference type="GO" id="GO:0003989">
    <property type="term" value="F:acetyl-CoA carboxylase activity"/>
    <property type="evidence" value="ECO:0007669"/>
    <property type="project" value="InterPro"/>
</dbReference>
<dbReference type="PRINTS" id="PR01071">
    <property type="entry name" value="ACOABIOTINCC"/>
</dbReference>
<comment type="pathway">
    <text evidence="1 8">Lipid metabolism; fatty acid biosynthesis.</text>
</comment>
<keyword evidence="5 8" id="KW-0443">Lipid metabolism</keyword>
<dbReference type="PROSITE" id="PS50968">
    <property type="entry name" value="BIOTINYL_LIPOYL"/>
    <property type="match status" value="1"/>
</dbReference>
<dbReference type="CDD" id="cd06850">
    <property type="entry name" value="biotinyl_domain"/>
    <property type="match status" value="1"/>
</dbReference>
<dbReference type="EMBL" id="DVMQ01000003">
    <property type="protein sequence ID" value="HIU23447.1"/>
    <property type="molecule type" value="Genomic_DNA"/>
</dbReference>
<dbReference type="AlphaFoldDB" id="A0A9D1HW90"/>
<dbReference type="NCBIfam" id="TIGR00531">
    <property type="entry name" value="BCCP"/>
    <property type="match status" value="1"/>
</dbReference>
<name>A0A9D1HW90_9ACTN</name>
<comment type="caution">
    <text evidence="10">The sequence shown here is derived from an EMBL/GenBank/DDBJ whole genome shotgun (WGS) entry which is preliminary data.</text>
</comment>
<dbReference type="InterPro" id="IPR011053">
    <property type="entry name" value="Single_hybrid_motif"/>
</dbReference>
<keyword evidence="4 8" id="KW-0276">Fatty acid metabolism</keyword>
<dbReference type="Pfam" id="PF00364">
    <property type="entry name" value="Biotin_lipoyl"/>
    <property type="match status" value="1"/>
</dbReference>
<dbReference type="SUPFAM" id="SSF51230">
    <property type="entry name" value="Single hybrid motif"/>
    <property type="match status" value="1"/>
</dbReference>
<dbReference type="InterPro" id="IPR001882">
    <property type="entry name" value="Biotin_BS"/>
</dbReference>
<dbReference type="PANTHER" id="PTHR45266:SF3">
    <property type="entry name" value="OXALOACETATE DECARBOXYLASE ALPHA CHAIN"/>
    <property type="match status" value="1"/>
</dbReference>
<keyword evidence="7 8" id="KW-0092">Biotin</keyword>
<gene>
    <name evidence="10" type="primary">accB</name>
    <name evidence="10" type="ORF">IAD17_00765</name>
</gene>
<evidence type="ECO:0000256" key="6">
    <source>
        <dbReference type="ARBA" id="ARBA00023160"/>
    </source>
</evidence>
<comment type="function">
    <text evidence="8">This protein is a component of the acetyl coenzyme A carboxylase complex; first, biotin carboxylase catalyzes the carboxylation of the carrier protein and then the transcarboxylase transfers the carboxyl group to form malonyl-CoA.</text>
</comment>
<reference evidence="10" key="2">
    <citation type="journal article" date="2021" name="PeerJ">
        <title>Extensive microbial diversity within the chicken gut microbiome revealed by metagenomics and culture.</title>
        <authorList>
            <person name="Gilroy R."/>
            <person name="Ravi A."/>
            <person name="Getino M."/>
            <person name="Pursley I."/>
            <person name="Horton D.L."/>
            <person name="Alikhan N.F."/>
            <person name="Baker D."/>
            <person name="Gharbi K."/>
            <person name="Hall N."/>
            <person name="Watson M."/>
            <person name="Adriaenssens E.M."/>
            <person name="Foster-Nyarko E."/>
            <person name="Jarju S."/>
            <person name="Secka A."/>
            <person name="Antonio M."/>
            <person name="Oren A."/>
            <person name="Chaudhuri R.R."/>
            <person name="La Ragione R."/>
            <person name="Hildebrand F."/>
            <person name="Pallen M.J."/>
        </authorList>
    </citation>
    <scope>NUCLEOTIDE SEQUENCE</scope>
    <source>
        <strain evidence="10">ChiHjej12B11-29160</strain>
    </source>
</reference>
<dbReference type="PANTHER" id="PTHR45266">
    <property type="entry name" value="OXALOACETATE DECARBOXYLASE ALPHA CHAIN"/>
    <property type="match status" value="1"/>
</dbReference>